<sequence>MESSRAGTEGRHRVHRSRACPGRLGVPRGTTGRPQQLGNIWHPYHIPPSPPTPSSSILVVTSIATSLYTSLYRLNATRDVFRKGRASLLDHLSTDPQHQVPEEQKPFRSTDWASAREETY</sequence>
<evidence type="ECO:0000313" key="2">
    <source>
        <dbReference type="EMBL" id="CAB1420219.1"/>
    </source>
</evidence>
<accession>A0A9N7TWJ3</accession>
<dbReference type="AlphaFoldDB" id="A0A9N7TWJ3"/>
<dbReference type="EMBL" id="CADEAL010000443">
    <property type="protein sequence ID" value="CAB1420219.1"/>
    <property type="molecule type" value="Genomic_DNA"/>
</dbReference>
<evidence type="ECO:0000313" key="3">
    <source>
        <dbReference type="Proteomes" id="UP001153269"/>
    </source>
</evidence>
<proteinExistence type="predicted"/>
<name>A0A9N7TWJ3_PLEPL</name>
<feature type="region of interest" description="Disordered" evidence="1">
    <location>
        <begin position="1"/>
        <end position="53"/>
    </location>
</feature>
<dbReference type="Proteomes" id="UP001153269">
    <property type="component" value="Unassembled WGS sequence"/>
</dbReference>
<keyword evidence="3" id="KW-1185">Reference proteome</keyword>
<organism evidence="2 3">
    <name type="scientific">Pleuronectes platessa</name>
    <name type="common">European plaice</name>
    <dbReference type="NCBI Taxonomy" id="8262"/>
    <lineage>
        <taxon>Eukaryota</taxon>
        <taxon>Metazoa</taxon>
        <taxon>Chordata</taxon>
        <taxon>Craniata</taxon>
        <taxon>Vertebrata</taxon>
        <taxon>Euteleostomi</taxon>
        <taxon>Actinopterygii</taxon>
        <taxon>Neopterygii</taxon>
        <taxon>Teleostei</taxon>
        <taxon>Neoteleostei</taxon>
        <taxon>Acanthomorphata</taxon>
        <taxon>Carangaria</taxon>
        <taxon>Pleuronectiformes</taxon>
        <taxon>Pleuronectoidei</taxon>
        <taxon>Pleuronectidae</taxon>
        <taxon>Pleuronectes</taxon>
    </lineage>
</organism>
<protein>
    <submittedName>
        <fullName evidence="2">Uncharacterized protein</fullName>
    </submittedName>
</protein>
<comment type="caution">
    <text evidence="2">The sequence shown here is derived from an EMBL/GenBank/DDBJ whole genome shotgun (WGS) entry which is preliminary data.</text>
</comment>
<feature type="compositionally biased region" description="Basic and acidic residues" evidence="1">
    <location>
        <begin position="100"/>
        <end position="120"/>
    </location>
</feature>
<gene>
    <name evidence="2" type="ORF">PLEPLA_LOCUS8094</name>
</gene>
<feature type="region of interest" description="Disordered" evidence="1">
    <location>
        <begin position="92"/>
        <end position="120"/>
    </location>
</feature>
<evidence type="ECO:0000256" key="1">
    <source>
        <dbReference type="SAM" id="MobiDB-lite"/>
    </source>
</evidence>
<reference evidence="2" key="1">
    <citation type="submission" date="2020-03" db="EMBL/GenBank/DDBJ databases">
        <authorList>
            <person name="Weist P."/>
        </authorList>
    </citation>
    <scope>NUCLEOTIDE SEQUENCE</scope>
</reference>